<dbReference type="InterPro" id="IPR001611">
    <property type="entry name" value="Leu-rich_rpt"/>
</dbReference>
<keyword evidence="6" id="KW-1185">Reference proteome</keyword>
<dbReference type="FunFam" id="3.80.10.10:FF:000314">
    <property type="entry name" value="centriolin isoform X4"/>
    <property type="match status" value="1"/>
</dbReference>
<dbReference type="AlphaFoldDB" id="A0A670YLG8"/>
<reference evidence="5" key="2">
    <citation type="submission" date="2025-09" db="UniProtKB">
        <authorList>
            <consortium name="Ensembl"/>
        </authorList>
    </citation>
    <scope>IDENTIFICATION</scope>
</reference>
<dbReference type="Ensembl" id="ENSPTXT00000009722.1">
    <property type="protein sequence ID" value="ENSPTXP00000009401.1"/>
    <property type="gene ID" value="ENSPTXG00000006731.1"/>
</dbReference>
<evidence type="ECO:0000313" key="5">
    <source>
        <dbReference type="Ensembl" id="ENSPTXP00000009401.1"/>
    </source>
</evidence>
<feature type="coiled-coil region" evidence="3">
    <location>
        <begin position="373"/>
        <end position="408"/>
    </location>
</feature>
<evidence type="ECO:0000313" key="6">
    <source>
        <dbReference type="Proteomes" id="UP000472273"/>
    </source>
</evidence>
<dbReference type="PANTHER" id="PTHR45973:SF36">
    <property type="entry name" value="CENTRIOLIN"/>
    <property type="match status" value="1"/>
</dbReference>
<organism evidence="5 6">
    <name type="scientific">Pseudonaja textilis</name>
    <name type="common">Eastern brown snake</name>
    <dbReference type="NCBI Taxonomy" id="8673"/>
    <lineage>
        <taxon>Eukaryota</taxon>
        <taxon>Metazoa</taxon>
        <taxon>Chordata</taxon>
        <taxon>Craniata</taxon>
        <taxon>Vertebrata</taxon>
        <taxon>Euteleostomi</taxon>
        <taxon>Lepidosauria</taxon>
        <taxon>Squamata</taxon>
        <taxon>Bifurcata</taxon>
        <taxon>Unidentata</taxon>
        <taxon>Episquamata</taxon>
        <taxon>Toxicofera</taxon>
        <taxon>Serpentes</taxon>
        <taxon>Colubroidea</taxon>
        <taxon>Elapidae</taxon>
        <taxon>Hydrophiinae</taxon>
        <taxon>Pseudonaja</taxon>
    </lineage>
</organism>
<evidence type="ECO:0000256" key="1">
    <source>
        <dbReference type="ARBA" id="ARBA00022614"/>
    </source>
</evidence>
<dbReference type="SMART" id="SM00365">
    <property type="entry name" value="LRR_SD22"/>
    <property type="match status" value="4"/>
</dbReference>
<dbReference type="PANTHER" id="PTHR45973">
    <property type="entry name" value="PROTEIN PHOSPHATASE 1 REGULATORY SUBUNIT SDS22-RELATED"/>
    <property type="match status" value="1"/>
</dbReference>
<dbReference type="InterPro" id="IPR032675">
    <property type="entry name" value="LRR_dom_sf"/>
</dbReference>
<protein>
    <recommendedName>
        <fullName evidence="7">Centriolin</fullName>
    </recommendedName>
</protein>
<dbReference type="OMA" id="FVVFHLR"/>
<dbReference type="InterPro" id="IPR003591">
    <property type="entry name" value="Leu-rich_rpt_typical-subtyp"/>
</dbReference>
<dbReference type="Proteomes" id="UP000472273">
    <property type="component" value="Unplaced"/>
</dbReference>
<sequence>MNMIYLLSIRISGQFTPFKVGGGEGVALFSYGSPGIRYITEPLLKKLAKQETLPRITALNLSLGKDGGKKFKYIENLEKCSKLEVLNLSHNRIEKIEKLDKLLKLLDLNLSFNKISKIEGIEHLHSLQKLNLAGNEIEHLPAWLGKKLRSLRILNLRKNKISSLHEVAKLKPLKDLTSLFLADNPVVNLPHYRLYAIFHLRSLEDLEGQPVTNCDREEALERFNLEEIERLEQNLEQMTQEIERLQSKESGLLEQVRRQEEQNKSLKQKQEEQKQSHKDLETELETKNELLKQKTVELTRACQKQYELEQELAFYKIDAKFEPLGYYPVEDVEFDNVPGESPYIGKARYKRNTFAMEGYLPSKAQKMQVGSLEKEERQEAQQLKQNLLQSLDEQLEEKERKIKEGIDSFPCPTLNS</sequence>
<dbReference type="PROSITE" id="PS51450">
    <property type="entry name" value="LRR"/>
    <property type="match status" value="4"/>
</dbReference>
<feature type="region of interest" description="Disordered" evidence="4">
    <location>
        <begin position="256"/>
        <end position="282"/>
    </location>
</feature>
<dbReference type="Pfam" id="PF14580">
    <property type="entry name" value="LRR_9"/>
    <property type="match status" value="1"/>
</dbReference>
<dbReference type="SUPFAM" id="SSF52075">
    <property type="entry name" value="Outer arm dynein light chain 1"/>
    <property type="match status" value="1"/>
</dbReference>
<proteinExistence type="predicted"/>
<dbReference type="Gene3D" id="3.80.10.10">
    <property type="entry name" value="Ribonuclease Inhibitor"/>
    <property type="match status" value="2"/>
</dbReference>
<keyword evidence="2" id="KW-0677">Repeat</keyword>
<reference evidence="5" key="1">
    <citation type="submission" date="2025-08" db="UniProtKB">
        <authorList>
            <consortium name="Ensembl"/>
        </authorList>
    </citation>
    <scope>IDENTIFICATION</scope>
</reference>
<keyword evidence="1" id="KW-0433">Leucine-rich repeat</keyword>
<dbReference type="InterPro" id="IPR050576">
    <property type="entry name" value="Cilia_flagella_integrity"/>
</dbReference>
<evidence type="ECO:0000256" key="3">
    <source>
        <dbReference type="SAM" id="Coils"/>
    </source>
</evidence>
<dbReference type="GeneTree" id="ENSGT00940000155434"/>
<dbReference type="SMART" id="SM00369">
    <property type="entry name" value="LRR_TYP"/>
    <property type="match status" value="4"/>
</dbReference>
<keyword evidence="3" id="KW-0175">Coiled coil</keyword>
<evidence type="ECO:0008006" key="7">
    <source>
        <dbReference type="Google" id="ProtNLM"/>
    </source>
</evidence>
<accession>A0A670YLG8</accession>
<evidence type="ECO:0000256" key="4">
    <source>
        <dbReference type="SAM" id="MobiDB-lite"/>
    </source>
</evidence>
<name>A0A670YLG8_PSETE</name>
<evidence type="ECO:0000256" key="2">
    <source>
        <dbReference type="ARBA" id="ARBA00022737"/>
    </source>
</evidence>